<dbReference type="OrthoDB" id="9806870at2"/>
<dbReference type="RefSeq" id="WP_123192921.1">
    <property type="nucleotide sequence ID" value="NZ_QICD01000031.1"/>
</dbReference>
<dbReference type="EMBL" id="QICD01000031">
    <property type="protein sequence ID" value="RNL39781.1"/>
    <property type="molecule type" value="Genomic_DNA"/>
</dbReference>
<keyword evidence="2" id="KW-1185">Reference proteome</keyword>
<dbReference type="AlphaFoldDB" id="A0A3N0AY19"/>
<protein>
    <submittedName>
        <fullName evidence="1">Transporter</fullName>
    </submittedName>
</protein>
<reference evidence="2" key="1">
    <citation type="submission" date="2018-05" db="EMBL/GenBank/DDBJ databases">
        <title>Genome Sequencing of selected type strains of the family Eggerthellaceae.</title>
        <authorList>
            <person name="Danylec N."/>
            <person name="Stoll D.A."/>
            <person name="Doetsch A."/>
            <person name="Huch M."/>
        </authorList>
    </citation>
    <scope>NUCLEOTIDE SEQUENCE [LARGE SCALE GENOMIC DNA]</scope>
    <source>
        <strain evidence="2">DSM 16106</strain>
    </source>
</reference>
<organism evidence="1 2">
    <name type="scientific">Paraeggerthella hongkongensis</name>
    <dbReference type="NCBI Taxonomy" id="230658"/>
    <lineage>
        <taxon>Bacteria</taxon>
        <taxon>Bacillati</taxon>
        <taxon>Actinomycetota</taxon>
        <taxon>Coriobacteriia</taxon>
        <taxon>Eggerthellales</taxon>
        <taxon>Eggerthellaceae</taxon>
        <taxon>Paraeggerthella</taxon>
    </lineage>
</organism>
<dbReference type="InterPro" id="IPR018668">
    <property type="entry name" value="DNA-binding_VF530-like"/>
</dbReference>
<name>A0A3N0AY19_9ACTN</name>
<evidence type="ECO:0000313" key="2">
    <source>
        <dbReference type="Proteomes" id="UP000278632"/>
    </source>
</evidence>
<sequence length="82" mass="9731">MTSDEPKMREHPNDPLHGITLKTMLEELVDEYGWDDLARRIRINCFSNNPNLKSSLNFLRKTPWARNKVEELYKESGLWKRG</sequence>
<dbReference type="Proteomes" id="UP000278632">
    <property type="component" value="Unassembled WGS sequence"/>
</dbReference>
<gene>
    <name evidence="1" type="ORF">DMP08_10945</name>
</gene>
<comment type="caution">
    <text evidence="1">The sequence shown here is derived from an EMBL/GenBank/DDBJ whole genome shotgun (WGS) entry which is preliminary data.</text>
</comment>
<dbReference type="Pfam" id="PF09905">
    <property type="entry name" value="VF530"/>
    <property type="match status" value="1"/>
</dbReference>
<proteinExistence type="predicted"/>
<dbReference type="GO" id="GO:0003677">
    <property type="term" value="F:DNA binding"/>
    <property type="evidence" value="ECO:0007669"/>
    <property type="project" value="InterPro"/>
</dbReference>
<dbReference type="InterPro" id="IPR036361">
    <property type="entry name" value="SAP_dom_sf"/>
</dbReference>
<accession>A0A3N0AY19</accession>
<evidence type="ECO:0000313" key="1">
    <source>
        <dbReference type="EMBL" id="RNL39781.1"/>
    </source>
</evidence>
<dbReference type="Gene3D" id="1.10.720.30">
    <property type="entry name" value="SAP domain"/>
    <property type="match status" value="1"/>
</dbReference>